<evidence type="ECO:0000256" key="9">
    <source>
        <dbReference type="ARBA" id="ARBA00023136"/>
    </source>
</evidence>
<dbReference type="Gene3D" id="1.20.140.150">
    <property type="match status" value="2"/>
</dbReference>
<accession>A0ABQ8MXD3</accession>
<dbReference type="PROSITE" id="PS01222">
    <property type="entry name" value="PMP22_2"/>
    <property type="match status" value="1"/>
</dbReference>
<dbReference type="InterPro" id="IPR004031">
    <property type="entry name" value="PMP22/EMP/MP20/Claudin"/>
</dbReference>
<dbReference type="Proteomes" id="UP000830375">
    <property type="component" value="Unassembled WGS sequence"/>
</dbReference>
<dbReference type="Pfam" id="PF00822">
    <property type="entry name" value="PMP22_Claudin"/>
    <property type="match status" value="1"/>
</dbReference>
<evidence type="ECO:0000256" key="10">
    <source>
        <dbReference type="SAM" id="Phobius"/>
    </source>
</evidence>
<evidence type="ECO:0000256" key="5">
    <source>
        <dbReference type="ARBA" id="ARBA00022475"/>
    </source>
</evidence>
<protein>
    <submittedName>
        <fullName evidence="11">Claudin-18</fullName>
    </submittedName>
</protein>
<keyword evidence="6 10" id="KW-0812">Transmembrane</keyword>
<keyword evidence="7" id="KW-0965">Cell junction</keyword>
<sequence>MTSQALQTAGFVTGAVGTVGVLAATIMDVWCTDHSENDPASNSHYRGLWKDCEVAESGLAECQSFNSHLSFTRILQAVRALMVLAIILGVIAVVIGCFCLNCINVRSMNTTARSKLVLAAGILFIIAGVFDISGSSVYADQLVPSFMVRSPARSTHKSEETGAILCQNGMGMGQITSQDTGKGTGPGHFQVHGQVHGQVYGQGQGQGQVYGQGQGQGQGQVYGQGQGQGMGMGMGSGTGNGMGTGMGTDMGTDMGTGMGTEMGTGMGFDGTESRATRYTFGAALYIAWVAGVLLILAGILKCISFKTMQLIGDTREAYIYNATAQCRGAEEENRLQRIRGDQQQQI</sequence>
<comment type="caution">
    <text evidence="11">The sequence shown here is derived from an EMBL/GenBank/DDBJ whole genome shotgun (WGS) entry which is preliminary data.</text>
</comment>
<evidence type="ECO:0000256" key="7">
    <source>
        <dbReference type="ARBA" id="ARBA00022949"/>
    </source>
</evidence>
<evidence type="ECO:0000256" key="2">
    <source>
        <dbReference type="ARBA" id="ARBA00004651"/>
    </source>
</evidence>
<reference evidence="11 12" key="1">
    <citation type="submission" date="2022-01" db="EMBL/GenBank/DDBJ databases">
        <title>A high-quality chromosome-level genome assembly of rohu carp, Labeo rohita.</title>
        <authorList>
            <person name="Arick M.A. II"/>
            <person name="Hsu C.-Y."/>
            <person name="Magbanua Z."/>
            <person name="Pechanova O."/>
            <person name="Grover C."/>
            <person name="Miller E."/>
            <person name="Thrash A."/>
            <person name="Ezzel L."/>
            <person name="Alam S."/>
            <person name="Benzie J."/>
            <person name="Hamilton M."/>
            <person name="Karsi A."/>
            <person name="Lawrence M.L."/>
            <person name="Peterson D.G."/>
        </authorList>
    </citation>
    <scope>NUCLEOTIDE SEQUENCE [LARGE SCALE GENOMIC DNA]</scope>
    <source>
        <strain evidence="12">BAU-BD-2019</strain>
        <tissue evidence="11">Blood</tissue>
    </source>
</reference>
<evidence type="ECO:0000256" key="4">
    <source>
        <dbReference type="ARBA" id="ARBA00022427"/>
    </source>
</evidence>
<feature type="transmembrane region" description="Helical" evidence="10">
    <location>
        <begin position="116"/>
        <end position="139"/>
    </location>
</feature>
<dbReference type="InterPro" id="IPR006187">
    <property type="entry name" value="Claudin"/>
</dbReference>
<evidence type="ECO:0000256" key="8">
    <source>
        <dbReference type="ARBA" id="ARBA00022989"/>
    </source>
</evidence>
<keyword evidence="12" id="KW-1185">Reference proteome</keyword>
<proteinExistence type="inferred from homology"/>
<comment type="subcellular location">
    <subcellularLocation>
        <location evidence="1">Cell junction</location>
        <location evidence="1">Tight junction</location>
    </subcellularLocation>
    <subcellularLocation>
        <location evidence="2">Cell membrane</location>
        <topology evidence="2">Multi-pass membrane protein</topology>
    </subcellularLocation>
</comment>
<keyword evidence="8 10" id="KW-1133">Transmembrane helix</keyword>
<keyword evidence="5" id="KW-1003">Cell membrane</keyword>
<evidence type="ECO:0000256" key="3">
    <source>
        <dbReference type="ARBA" id="ARBA00008295"/>
    </source>
</evidence>
<evidence type="ECO:0000256" key="1">
    <source>
        <dbReference type="ARBA" id="ARBA00004435"/>
    </source>
</evidence>
<dbReference type="PRINTS" id="PR01077">
    <property type="entry name" value="CLAUDIN"/>
</dbReference>
<feature type="transmembrane region" description="Helical" evidence="10">
    <location>
        <begin position="80"/>
        <end position="104"/>
    </location>
</feature>
<keyword evidence="9 10" id="KW-0472">Membrane</keyword>
<dbReference type="InterPro" id="IPR017974">
    <property type="entry name" value="Claudin_CS"/>
</dbReference>
<dbReference type="EMBL" id="JACTAM010000002">
    <property type="protein sequence ID" value="KAI2667505.1"/>
    <property type="molecule type" value="Genomic_DNA"/>
</dbReference>
<keyword evidence="4" id="KW-0796">Tight junction</keyword>
<evidence type="ECO:0000313" key="12">
    <source>
        <dbReference type="Proteomes" id="UP000830375"/>
    </source>
</evidence>
<evidence type="ECO:0000313" key="11">
    <source>
        <dbReference type="EMBL" id="KAI2667505.1"/>
    </source>
</evidence>
<feature type="transmembrane region" description="Helical" evidence="10">
    <location>
        <begin position="278"/>
        <end position="300"/>
    </location>
</feature>
<dbReference type="PANTHER" id="PTHR12002">
    <property type="entry name" value="CLAUDIN"/>
    <property type="match status" value="1"/>
</dbReference>
<name>A0ABQ8MXD3_LABRO</name>
<dbReference type="InterPro" id="IPR004032">
    <property type="entry name" value="PMP22_EMP_MP20"/>
</dbReference>
<dbReference type="PROSITE" id="PS01346">
    <property type="entry name" value="CLAUDIN"/>
    <property type="match status" value="1"/>
</dbReference>
<gene>
    <name evidence="11" type="ORF">H4Q32_004005</name>
</gene>
<organism evidence="11 12">
    <name type="scientific">Labeo rohita</name>
    <name type="common">Indian major carp</name>
    <name type="synonym">Cyprinus rohita</name>
    <dbReference type="NCBI Taxonomy" id="84645"/>
    <lineage>
        <taxon>Eukaryota</taxon>
        <taxon>Metazoa</taxon>
        <taxon>Chordata</taxon>
        <taxon>Craniata</taxon>
        <taxon>Vertebrata</taxon>
        <taxon>Euteleostomi</taxon>
        <taxon>Actinopterygii</taxon>
        <taxon>Neopterygii</taxon>
        <taxon>Teleostei</taxon>
        <taxon>Ostariophysi</taxon>
        <taxon>Cypriniformes</taxon>
        <taxon>Cyprinidae</taxon>
        <taxon>Labeoninae</taxon>
        <taxon>Labeonini</taxon>
        <taxon>Labeo</taxon>
    </lineage>
</organism>
<comment type="similarity">
    <text evidence="3">Belongs to the claudin family.</text>
</comment>
<evidence type="ECO:0000256" key="6">
    <source>
        <dbReference type="ARBA" id="ARBA00022692"/>
    </source>
</evidence>